<dbReference type="Gene3D" id="1.10.1040.10">
    <property type="entry name" value="N-(1-d-carboxylethyl)-l-norvaline Dehydrogenase, domain 2"/>
    <property type="match status" value="1"/>
</dbReference>
<dbReference type="KEGG" id="bgo:BM43_2714"/>
<evidence type="ECO:0000256" key="3">
    <source>
        <dbReference type="PIRSR" id="PIRSR000103-1"/>
    </source>
</evidence>
<dbReference type="PANTHER" id="PTHR43060">
    <property type="entry name" value="3-HYDROXYISOBUTYRATE DEHYDROGENASE-LIKE 1, MITOCHONDRIAL-RELATED"/>
    <property type="match status" value="1"/>
</dbReference>
<gene>
    <name evidence="6" type="ORF">DM48_6183</name>
</gene>
<dbReference type="InterPro" id="IPR029154">
    <property type="entry name" value="HIBADH-like_NADP-bd"/>
</dbReference>
<dbReference type="EMBL" id="JPGG01000018">
    <property type="protein sequence ID" value="KGC09175.1"/>
    <property type="molecule type" value="Genomic_DNA"/>
</dbReference>
<dbReference type="InterPro" id="IPR008927">
    <property type="entry name" value="6-PGluconate_DH-like_C_sf"/>
</dbReference>
<protein>
    <submittedName>
        <fullName evidence="6">Ketopantoate reductase PanE/ApbA family protein</fullName>
    </submittedName>
</protein>
<evidence type="ECO:0000259" key="5">
    <source>
        <dbReference type="Pfam" id="PF14833"/>
    </source>
</evidence>
<dbReference type="Pfam" id="PF14833">
    <property type="entry name" value="NAD_binding_11"/>
    <property type="match status" value="1"/>
</dbReference>
<dbReference type="Gene3D" id="3.40.50.720">
    <property type="entry name" value="NAD(P)-binding Rossmann-like Domain"/>
    <property type="match status" value="1"/>
</dbReference>
<dbReference type="RefSeq" id="WP_036052009.1">
    <property type="nucleotide sequence ID" value="NZ_CADEVY010000002.1"/>
</dbReference>
<reference evidence="6 7" key="1">
    <citation type="submission" date="2014-04" db="EMBL/GenBank/DDBJ databases">
        <authorList>
            <person name="Bishop-Lilly K.A."/>
            <person name="Broomall S.M."/>
            <person name="Chain P.S."/>
            <person name="Chertkov O."/>
            <person name="Coyne S.R."/>
            <person name="Daligault H.E."/>
            <person name="Davenport K.W."/>
            <person name="Erkkila T."/>
            <person name="Frey K.G."/>
            <person name="Gibbons H.S."/>
            <person name="Gu W."/>
            <person name="Jaissle J."/>
            <person name="Johnson S.L."/>
            <person name="Koroleva G.I."/>
            <person name="Ladner J.T."/>
            <person name="Lo C.-C."/>
            <person name="Minogue T.D."/>
            <person name="Munk C."/>
            <person name="Palacios G.F."/>
            <person name="Redden C.L."/>
            <person name="Rosenzweig C.N."/>
            <person name="Scholz M.B."/>
            <person name="Teshima H."/>
            <person name="Xu Y."/>
        </authorList>
    </citation>
    <scope>NUCLEOTIDE SEQUENCE [LARGE SCALE GENOMIC DNA]</scope>
    <source>
        <strain evidence="7">gladioli</strain>
    </source>
</reference>
<evidence type="ECO:0000313" key="6">
    <source>
        <dbReference type="EMBL" id="KGC09175.1"/>
    </source>
</evidence>
<evidence type="ECO:0000313" key="7">
    <source>
        <dbReference type="Proteomes" id="UP000029590"/>
    </source>
</evidence>
<dbReference type="GO" id="GO:0016491">
    <property type="term" value="F:oxidoreductase activity"/>
    <property type="evidence" value="ECO:0007669"/>
    <property type="project" value="UniProtKB-KW"/>
</dbReference>
<evidence type="ECO:0000256" key="2">
    <source>
        <dbReference type="ARBA" id="ARBA00023027"/>
    </source>
</evidence>
<feature type="domain" description="3-hydroxyisobutyrate dehydrogenase-like NAD-binding" evidence="5">
    <location>
        <begin position="166"/>
        <end position="285"/>
    </location>
</feature>
<dbReference type="AlphaFoldDB" id="A0AAW3ENY2"/>
<dbReference type="Pfam" id="PF03446">
    <property type="entry name" value="NAD_binding_2"/>
    <property type="match status" value="1"/>
</dbReference>
<dbReference type="PIRSF" id="PIRSF000103">
    <property type="entry name" value="HIBADH"/>
    <property type="match status" value="1"/>
</dbReference>
<sequence length="293" mass="30031">MSRIAVLGLGAMGSRMAAKLIEAGHCLNVWNRTAAAAQALEAVGARRSATPREAVSGAEFVIAMLRDDAASREVWLDPAQGALAGMAPEAVAIESSTLTPAWVRELGEQARQAGVALLDAPVSGSRAQAEARQLVYLVGGEAAVLARAEPVLAAMGSGIRHAGPLGSGALAKLAANALLGVQVTALAELIGLLAEQGADVERVLGAVAVTSVWAPVAHYLAGSMQAGNFAPQFPVELIGKDFEYLSRTAGERAALPVIEAAGAVFVRAEARGLGALNMTSVVNLYRHDIAEIS</sequence>
<evidence type="ECO:0000256" key="1">
    <source>
        <dbReference type="ARBA" id="ARBA00023002"/>
    </source>
</evidence>
<dbReference type="SUPFAM" id="SSF48179">
    <property type="entry name" value="6-phosphogluconate dehydrogenase C-terminal domain-like"/>
    <property type="match status" value="1"/>
</dbReference>
<dbReference type="InterPro" id="IPR013328">
    <property type="entry name" value="6PGD_dom2"/>
</dbReference>
<keyword evidence="2" id="KW-0520">NAD</keyword>
<organism evidence="6 7">
    <name type="scientific">Burkholderia gladioli</name>
    <name type="common">Pseudomonas marginata</name>
    <name type="synonym">Phytomonas marginata</name>
    <dbReference type="NCBI Taxonomy" id="28095"/>
    <lineage>
        <taxon>Bacteria</taxon>
        <taxon>Pseudomonadati</taxon>
        <taxon>Pseudomonadota</taxon>
        <taxon>Betaproteobacteria</taxon>
        <taxon>Burkholderiales</taxon>
        <taxon>Burkholderiaceae</taxon>
        <taxon>Burkholderia</taxon>
    </lineage>
</organism>
<dbReference type="InterPro" id="IPR036291">
    <property type="entry name" value="NAD(P)-bd_dom_sf"/>
</dbReference>
<dbReference type="Proteomes" id="UP000029590">
    <property type="component" value="Unassembled WGS sequence"/>
</dbReference>
<evidence type="ECO:0000259" key="4">
    <source>
        <dbReference type="Pfam" id="PF03446"/>
    </source>
</evidence>
<dbReference type="GO" id="GO:0050661">
    <property type="term" value="F:NADP binding"/>
    <property type="evidence" value="ECO:0007669"/>
    <property type="project" value="InterPro"/>
</dbReference>
<dbReference type="GO" id="GO:0051287">
    <property type="term" value="F:NAD binding"/>
    <property type="evidence" value="ECO:0007669"/>
    <property type="project" value="InterPro"/>
</dbReference>
<dbReference type="SUPFAM" id="SSF51735">
    <property type="entry name" value="NAD(P)-binding Rossmann-fold domains"/>
    <property type="match status" value="1"/>
</dbReference>
<name>A0AAW3ENY2_BURGA</name>
<dbReference type="InterPro" id="IPR006115">
    <property type="entry name" value="6PGDH_NADP-bd"/>
</dbReference>
<proteinExistence type="predicted"/>
<keyword evidence="1" id="KW-0560">Oxidoreductase</keyword>
<feature type="active site" evidence="3">
    <location>
        <position position="172"/>
    </location>
</feature>
<comment type="caution">
    <text evidence="6">The sequence shown here is derived from an EMBL/GenBank/DDBJ whole genome shotgun (WGS) entry which is preliminary data.</text>
</comment>
<feature type="domain" description="6-phosphogluconate dehydrogenase NADP-binding" evidence="4">
    <location>
        <begin position="3"/>
        <end position="161"/>
    </location>
</feature>
<dbReference type="PANTHER" id="PTHR43060:SF15">
    <property type="entry name" value="3-HYDROXYISOBUTYRATE DEHYDROGENASE-LIKE 1, MITOCHONDRIAL-RELATED"/>
    <property type="match status" value="1"/>
</dbReference>
<dbReference type="InterPro" id="IPR015815">
    <property type="entry name" value="HIBADH-related"/>
</dbReference>
<accession>A0AAW3ENY2</accession>